<comment type="similarity">
    <text evidence="7">Belongs to the NusA family.</text>
</comment>
<dbReference type="Pfam" id="PF08529">
    <property type="entry name" value="NusA_N"/>
    <property type="match status" value="1"/>
</dbReference>
<evidence type="ECO:0000256" key="2">
    <source>
        <dbReference type="ARBA" id="ARBA00022490"/>
    </source>
</evidence>
<evidence type="ECO:0000259" key="9">
    <source>
        <dbReference type="SMART" id="SM00322"/>
    </source>
</evidence>
<dbReference type="Gene3D" id="3.30.1480.10">
    <property type="entry name" value="NusA, N-terminal domain"/>
    <property type="match status" value="1"/>
</dbReference>
<dbReference type="GO" id="GO:0003700">
    <property type="term" value="F:DNA-binding transcription factor activity"/>
    <property type="evidence" value="ECO:0007669"/>
    <property type="project" value="InterPro"/>
</dbReference>
<evidence type="ECO:0000313" key="11">
    <source>
        <dbReference type="Proteomes" id="UP000286715"/>
    </source>
</evidence>
<dbReference type="PROSITE" id="PS50084">
    <property type="entry name" value="KH_TYPE_1"/>
    <property type="match status" value="1"/>
</dbReference>
<dbReference type="InterPro" id="IPR025249">
    <property type="entry name" value="TF_NusA_KH_1st"/>
</dbReference>
<dbReference type="SMART" id="SM00316">
    <property type="entry name" value="S1"/>
    <property type="match status" value="1"/>
</dbReference>
<dbReference type="Gene3D" id="2.40.50.140">
    <property type="entry name" value="Nucleic acid-binding proteins"/>
    <property type="match status" value="1"/>
</dbReference>
<dbReference type="GO" id="GO:0006353">
    <property type="term" value="P:DNA-templated transcription termination"/>
    <property type="evidence" value="ECO:0007669"/>
    <property type="project" value="UniProtKB-UniRule"/>
</dbReference>
<name>A0A401XKX3_9FLAO</name>
<keyword evidence="5 7" id="KW-0805">Transcription regulation</keyword>
<dbReference type="GO" id="GO:0031564">
    <property type="term" value="P:transcription antitermination"/>
    <property type="evidence" value="ECO:0007669"/>
    <property type="project" value="UniProtKB-UniRule"/>
</dbReference>
<dbReference type="GO" id="GO:0003723">
    <property type="term" value="F:RNA binding"/>
    <property type="evidence" value="ECO:0007669"/>
    <property type="project" value="UniProtKB-UniRule"/>
</dbReference>
<dbReference type="SUPFAM" id="SSF54814">
    <property type="entry name" value="Prokaryotic type KH domain (KH-domain type II)"/>
    <property type="match status" value="2"/>
</dbReference>
<dbReference type="Gene3D" id="3.30.300.20">
    <property type="match status" value="2"/>
</dbReference>
<evidence type="ECO:0000256" key="6">
    <source>
        <dbReference type="ARBA" id="ARBA00023163"/>
    </source>
</evidence>
<evidence type="ECO:0000313" key="10">
    <source>
        <dbReference type="EMBL" id="GCD77669.1"/>
    </source>
</evidence>
<dbReference type="AlphaFoldDB" id="A0A401XKX3"/>
<comment type="subunit">
    <text evidence="7">Monomer. Binds directly to the core enzyme of the DNA-dependent RNA polymerase and to nascent RNA.</text>
</comment>
<comment type="function">
    <text evidence="7">Participates in both transcription termination and antitermination.</text>
</comment>
<dbReference type="EMBL" id="BHZE01000009">
    <property type="protein sequence ID" value="GCD77669.1"/>
    <property type="molecule type" value="Genomic_DNA"/>
</dbReference>
<keyword evidence="11" id="KW-1185">Reference proteome</keyword>
<keyword evidence="4 7" id="KW-0694">RNA-binding</keyword>
<dbReference type="InterPro" id="IPR058582">
    <property type="entry name" value="KH_NusA_2nd"/>
</dbReference>
<keyword evidence="6 7" id="KW-0804">Transcription</keyword>
<comment type="subcellular location">
    <subcellularLocation>
        <location evidence="7">Cytoplasm</location>
    </subcellularLocation>
</comment>
<dbReference type="InterPro" id="IPR009019">
    <property type="entry name" value="KH_sf_prok-type"/>
</dbReference>
<protein>
    <recommendedName>
        <fullName evidence="7">Transcription termination/antitermination protein NusA</fullName>
    </recommendedName>
</protein>
<dbReference type="CDD" id="cd04455">
    <property type="entry name" value="S1_NusA"/>
    <property type="match status" value="1"/>
</dbReference>
<dbReference type="CDD" id="cd02134">
    <property type="entry name" value="KH-II_NusA_rpt1"/>
    <property type="match status" value="1"/>
</dbReference>
<dbReference type="FunFam" id="3.30.300.20:FF:000002">
    <property type="entry name" value="Transcription termination/antitermination protein NusA"/>
    <property type="match status" value="1"/>
</dbReference>
<dbReference type="InterPro" id="IPR010213">
    <property type="entry name" value="TF_NusA"/>
</dbReference>
<dbReference type="PANTHER" id="PTHR22648">
    <property type="entry name" value="TRANSCRIPTION TERMINATION FACTOR NUSA"/>
    <property type="match status" value="1"/>
</dbReference>
<dbReference type="InterPro" id="IPR004087">
    <property type="entry name" value="KH_dom"/>
</dbReference>
<dbReference type="InterPro" id="IPR015946">
    <property type="entry name" value="KH_dom-like_a/b"/>
</dbReference>
<dbReference type="InterPro" id="IPR030842">
    <property type="entry name" value="TF_NusA_bacterial"/>
</dbReference>
<proteinExistence type="inferred from homology"/>
<evidence type="ECO:0000256" key="7">
    <source>
        <dbReference type="HAMAP-Rule" id="MF_00945"/>
    </source>
</evidence>
<dbReference type="NCBIfam" id="TIGR01953">
    <property type="entry name" value="NusA"/>
    <property type="match status" value="1"/>
</dbReference>
<evidence type="ECO:0000256" key="5">
    <source>
        <dbReference type="ARBA" id="ARBA00023015"/>
    </source>
</evidence>
<dbReference type="GO" id="GO:0005829">
    <property type="term" value="C:cytosol"/>
    <property type="evidence" value="ECO:0007669"/>
    <property type="project" value="TreeGrafter"/>
</dbReference>
<dbReference type="SUPFAM" id="SSF69705">
    <property type="entry name" value="Transcription factor NusA, N-terminal domain"/>
    <property type="match status" value="1"/>
</dbReference>
<dbReference type="HAMAP" id="MF_00945_B">
    <property type="entry name" value="NusA_B"/>
    <property type="match status" value="1"/>
</dbReference>
<dbReference type="InterPro" id="IPR013735">
    <property type="entry name" value="TF_NusA_N"/>
</dbReference>
<feature type="domain" description="S1 motif" evidence="8">
    <location>
        <begin position="139"/>
        <end position="204"/>
    </location>
</feature>
<accession>A0A401XKX3</accession>
<dbReference type="PANTHER" id="PTHR22648:SF0">
    <property type="entry name" value="TRANSCRIPTION TERMINATION_ANTITERMINATION PROTEIN NUSA"/>
    <property type="match status" value="1"/>
</dbReference>
<dbReference type="SUPFAM" id="SSF50249">
    <property type="entry name" value="Nucleic acid-binding proteins"/>
    <property type="match status" value="1"/>
</dbReference>
<comment type="caution">
    <text evidence="10">The sequence shown here is derived from an EMBL/GenBank/DDBJ whole genome shotgun (WGS) entry which is preliminary data.</text>
</comment>
<evidence type="ECO:0000259" key="8">
    <source>
        <dbReference type="SMART" id="SM00316"/>
    </source>
</evidence>
<dbReference type="SMART" id="SM00322">
    <property type="entry name" value="KH"/>
    <property type="match status" value="2"/>
</dbReference>
<dbReference type="InterPro" id="IPR012340">
    <property type="entry name" value="NA-bd_OB-fold"/>
</dbReference>
<keyword evidence="3 7" id="KW-0889">Transcription antitermination</keyword>
<feature type="domain" description="K Homology" evidence="9">
    <location>
        <begin position="236"/>
        <end position="298"/>
    </location>
</feature>
<organism evidence="10 11">
    <name type="scientific">Thermaurantimonas aggregans</name>
    <dbReference type="NCBI Taxonomy" id="2173829"/>
    <lineage>
        <taxon>Bacteria</taxon>
        <taxon>Pseudomonadati</taxon>
        <taxon>Bacteroidota</taxon>
        <taxon>Flavobacteriia</taxon>
        <taxon>Flavobacteriales</taxon>
        <taxon>Schleiferiaceae</taxon>
        <taxon>Thermaurantimonas</taxon>
    </lineage>
</organism>
<evidence type="ECO:0000256" key="1">
    <source>
        <dbReference type="ARBA" id="ARBA00022472"/>
    </source>
</evidence>
<gene>
    <name evidence="7 10" type="primary">nusA</name>
    <name evidence="10" type="ORF">JCM31826_11510</name>
</gene>
<evidence type="ECO:0000256" key="4">
    <source>
        <dbReference type="ARBA" id="ARBA00022884"/>
    </source>
</evidence>
<dbReference type="InterPro" id="IPR003029">
    <property type="entry name" value="S1_domain"/>
</dbReference>
<dbReference type="Proteomes" id="UP000286715">
    <property type="component" value="Unassembled WGS sequence"/>
</dbReference>
<feature type="domain" description="K Homology" evidence="9">
    <location>
        <begin position="307"/>
        <end position="389"/>
    </location>
</feature>
<keyword evidence="2 7" id="KW-0963">Cytoplasm</keyword>
<dbReference type="InterPro" id="IPR036555">
    <property type="entry name" value="NusA_N_sf"/>
</dbReference>
<evidence type="ECO:0000256" key="3">
    <source>
        <dbReference type="ARBA" id="ARBA00022814"/>
    </source>
</evidence>
<dbReference type="CDD" id="cd22529">
    <property type="entry name" value="KH-II_NusA_rpt2"/>
    <property type="match status" value="1"/>
</dbReference>
<dbReference type="Pfam" id="PF13184">
    <property type="entry name" value="KH_NusA_1st"/>
    <property type="match status" value="1"/>
</dbReference>
<sequence length="414" mass="46917">MKSMENINIIESLTEFKDEKNIDRSTLAGIIEDAFKTQLKKKFGTDSNYKIIVNPEKGDLEIWKTRTIVADDEVKDLNLEIALSDALKVQPDFEIGEPFTEAVKLQDLGRRFVLAFKQTLASKIMEHESSQIFKKYHDLIGEIVTGEVHHVRPRAIIALDDDGNELILPKEHQIPSDYFRKGDTVRAVVHSVQVKGNKPLVTISRTDPRFLEKLFEQEIPEVFDGLILIKKVVRIPGEKAKVAVESLDDRIDPVGACVGMKGSRIHGIVKELGNENIDVINYTQNTQLLISRALAPAKISYMNIDEENKRVEVFLKPDQVSLAIGKNGQNIKLASQLVGYEIDVYRESDEDDEDVELDEFTDEIEPWIIEEFKKIGCDTAKSVLALSVEDLVNRTDLEEETIIEVRKILSAEFE</sequence>
<reference evidence="10 11" key="1">
    <citation type="submission" date="2018-11" db="EMBL/GenBank/DDBJ databases">
        <title>Schleiferia aggregans sp. nov., a moderately thermophilic heterotrophic bacterium isolated from microbial mats at a terrestrial hot spring.</title>
        <authorList>
            <person name="Iino T."/>
            <person name="Ohkuma M."/>
            <person name="Haruta S."/>
        </authorList>
    </citation>
    <scope>NUCLEOTIDE SEQUENCE [LARGE SCALE GENOMIC DNA]</scope>
    <source>
        <strain evidence="10 11">LA</strain>
    </source>
</reference>
<dbReference type="Pfam" id="PF26594">
    <property type="entry name" value="KH_NusA_2nd"/>
    <property type="match status" value="1"/>
</dbReference>
<keyword evidence="1 7" id="KW-0806">Transcription termination</keyword>